<evidence type="ECO:0000313" key="3">
    <source>
        <dbReference type="Proteomes" id="UP000530660"/>
    </source>
</evidence>
<protein>
    <submittedName>
        <fullName evidence="2">Phosphatidylinositol-4-phosphate 5-kinase</fullName>
    </submittedName>
</protein>
<dbReference type="InterPro" id="IPR013783">
    <property type="entry name" value="Ig-like_fold"/>
</dbReference>
<evidence type="ECO:0000259" key="1">
    <source>
        <dbReference type="PROSITE" id="PS51166"/>
    </source>
</evidence>
<comment type="caution">
    <text evidence="2">The sequence shown here is derived from an EMBL/GenBank/DDBJ whole genome shotgun (WGS) entry which is preliminary data.</text>
</comment>
<name>A0A7J7IRB6_9RHOD</name>
<dbReference type="SMART" id="SM01065">
    <property type="entry name" value="CBM_2"/>
    <property type="match status" value="1"/>
</dbReference>
<accession>A0A7J7IRB6</accession>
<organism evidence="2 3">
    <name type="scientific">Cyanidiococcus yangmingshanensis</name>
    <dbReference type="NCBI Taxonomy" id="2690220"/>
    <lineage>
        <taxon>Eukaryota</taxon>
        <taxon>Rhodophyta</taxon>
        <taxon>Bangiophyceae</taxon>
        <taxon>Cyanidiales</taxon>
        <taxon>Cyanidiaceae</taxon>
        <taxon>Cyanidiococcus</taxon>
    </lineage>
</organism>
<dbReference type="Pfam" id="PF00686">
    <property type="entry name" value="CBM_20"/>
    <property type="match status" value="1"/>
</dbReference>
<dbReference type="InterPro" id="IPR013784">
    <property type="entry name" value="Carb-bd-like_fold"/>
</dbReference>
<dbReference type="Proteomes" id="UP000530660">
    <property type="component" value="Unassembled WGS sequence"/>
</dbReference>
<sequence length="263" mass="29924">MKRTRGRPWSLVPVLGSLHRAKTAPGVNNRPSSLSVRQSETAASRCTGTCEAVFRVRSYTIANEDIVLLGSCETLGSWNTGRAVVLQTSPNTYPLWEALVELPTNTRVRYEYAKRVYDMDREQVERIIRERCPPPGRFLDTGNEEGFWLVDDGNLRSSYFDDIRSEEFSLNSDERGAQSGGDQLCSTGARRIQHLGLNQLAQAFERETSLSEQVNLREDFLRTFQRLGVFRLGSPRSLPNFLRSSLHTKALRRKQIWNHAFQG</sequence>
<keyword evidence="2" id="KW-0418">Kinase</keyword>
<dbReference type="AlphaFoldDB" id="A0A7J7IRB6"/>
<evidence type="ECO:0000313" key="2">
    <source>
        <dbReference type="EMBL" id="KAF6005087.1"/>
    </source>
</evidence>
<keyword evidence="3" id="KW-1185">Reference proteome</keyword>
<dbReference type="GO" id="GO:2001070">
    <property type="term" value="F:starch binding"/>
    <property type="evidence" value="ECO:0007669"/>
    <property type="project" value="InterPro"/>
</dbReference>
<keyword evidence="2" id="KW-0808">Transferase</keyword>
<dbReference type="PROSITE" id="PS51166">
    <property type="entry name" value="CBM20"/>
    <property type="match status" value="1"/>
</dbReference>
<proteinExistence type="predicted"/>
<dbReference type="SUPFAM" id="SSF49452">
    <property type="entry name" value="Starch-binding domain-like"/>
    <property type="match status" value="1"/>
</dbReference>
<dbReference type="GO" id="GO:0016301">
    <property type="term" value="F:kinase activity"/>
    <property type="evidence" value="ECO:0007669"/>
    <property type="project" value="UniProtKB-KW"/>
</dbReference>
<dbReference type="EMBL" id="VWRR01000001">
    <property type="protein sequence ID" value="KAF6005087.1"/>
    <property type="molecule type" value="Genomic_DNA"/>
</dbReference>
<dbReference type="Gene3D" id="2.60.40.10">
    <property type="entry name" value="Immunoglobulins"/>
    <property type="match status" value="1"/>
</dbReference>
<dbReference type="InterPro" id="IPR002044">
    <property type="entry name" value="CBM20"/>
</dbReference>
<feature type="domain" description="CBM20" evidence="1">
    <location>
        <begin position="44"/>
        <end position="157"/>
    </location>
</feature>
<gene>
    <name evidence="2" type="primary">PIP5K1A_1</name>
    <name evidence="2" type="ORF">F1559_000229</name>
</gene>
<dbReference type="OrthoDB" id="550577at2759"/>
<reference evidence="2 3" key="1">
    <citation type="journal article" date="2020" name="J. Phycol.">
        <title>Comparative genome analysis reveals Cyanidiococcus gen. nov., a new extremophilic red algal genus sister to Cyanidioschyzon (Cyanidioschyzonaceae, Rhodophyta).</title>
        <authorList>
            <person name="Liu S.-L."/>
            <person name="Chiang Y.-R."/>
            <person name="Yoon H.S."/>
            <person name="Fu H.-Y."/>
        </authorList>
    </citation>
    <scope>NUCLEOTIDE SEQUENCE [LARGE SCALE GENOMIC DNA]</scope>
    <source>
        <strain evidence="2 3">THAL066</strain>
    </source>
</reference>